<dbReference type="InterPro" id="IPR010126">
    <property type="entry name" value="Esterase_phb"/>
</dbReference>
<dbReference type="SUPFAM" id="SSF53474">
    <property type="entry name" value="alpha/beta-Hydrolases"/>
    <property type="match status" value="1"/>
</dbReference>
<dbReference type="PANTHER" id="PTHR43037">
    <property type="entry name" value="UNNAMED PRODUCT-RELATED"/>
    <property type="match status" value="1"/>
</dbReference>
<dbReference type="KEGG" id="psuu:Psuf_021630"/>
<name>A0A6F8YFK5_9ACTN</name>
<gene>
    <name evidence="4" type="ORF">Psuf_021630</name>
</gene>
<evidence type="ECO:0000313" key="4">
    <source>
        <dbReference type="EMBL" id="BCB84850.1"/>
    </source>
</evidence>
<evidence type="ECO:0000256" key="1">
    <source>
        <dbReference type="ARBA" id="ARBA00022729"/>
    </source>
</evidence>
<feature type="chain" id="PRO_5038818935" evidence="3">
    <location>
        <begin position="24"/>
        <end position="289"/>
    </location>
</feature>
<keyword evidence="1 3" id="KW-0732">Signal</keyword>
<protein>
    <submittedName>
        <fullName evidence="4">Esterase</fullName>
    </submittedName>
</protein>
<reference evidence="4 5" key="2">
    <citation type="submission" date="2020-03" db="EMBL/GenBank/DDBJ databases">
        <authorList>
            <person name="Ichikawa N."/>
            <person name="Kimura A."/>
            <person name="Kitahashi Y."/>
            <person name="Uohara A."/>
        </authorList>
    </citation>
    <scope>NUCLEOTIDE SEQUENCE [LARGE SCALE GENOMIC DNA]</scope>
    <source>
        <strain evidence="4 5">NBRC 105367</strain>
    </source>
</reference>
<dbReference type="PANTHER" id="PTHR43037:SF1">
    <property type="entry name" value="BLL1128 PROTEIN"/>
    <property type="match status" value="1"/>
</dbReference>
<evidence type="ECO:0000313" key="5">
    <source>
        <dbReference type="Proteomes" id="UP000503011"/>
    </source>
</evidence>
<feature type="signal peptide" evidence="3">
    <location>
        <begin position="1"/>
        <end position="23"/>
    </location>
</feature>
<dbReference type="InterPro" id="IPR050955">
    <property type="entry name" value="Plant_Biomass_Hydrol_Est"/>
</dbReference>
<organism evidence="4 5">
    <name type="scientific">Phytohabitans suffuscus</name>
    <dbReference type="NCBI Taxonomy" id="624315"/>
    <lineage>
        <taxon>Bacteria</taxon>
        <taxon>Bacillati</taxon>
        <taxon>Actinomycetota</taxon>
        <taxon>Actinomycetes</taxon>
        <taxon>Micromonosporales</taxon>
        <taxon>Micromonosporaceae</taxon>
    </lineage>
</organism>
<evidence type="ECO:0000256" key="3">
    <source>
        <dbReference type="SAM" id="SignalP"/>
    </source>
</evidence>
<reference evidence="4 5" key="1">
    <citation type="submission" date="2020-03" db="EMBL/GenBank/DDBJ databases">
        <title>Whole genome shotgun sequence of Phytohabitans suffuscus NBRC 105367.</title>
        <authorList>
            <person name="Komaki H."/>
            <person name="Tamura T."/>
        </authorList>
    </citation>
    <scope>NUCLEOTIDE SEQUENCE [LARGE SCALE GENOMIC DNA]</scope>
    <source>
        <strain evidence="4 5">NBRC 105367</strain>
    </source>
</reference>
<evidence type="ECO:0000256" key="2">
    <source>
        <dbReference type="ARBA" id="ARBA00022801"/>
    </source>
</evidence>
<dbReference type="RefSeq" id="WP_173156233.1">
    <property type="nucleotide sequence ID" value="NZ_AP022871.1"/>
</dbReference>
<dbReference type="PROSITE" id="PS51257">
    <property type="entry name" value="PROKAR_LIPOPROTEIN"/>
    <property type="match status" value="1"/>
</dbReference>
<sequence>MRTTALLAGCVVVVIVGATACGADDPPPAPARPAVSPAPGDHTLYLDWQGVERNYELHAPPGYRPGVSIPLVVALHGRPSSAAKLRAATGLDEVADREGFLLAYPNGINGAWQAQGSAGAVDDVGFLRAVVDHLVKTWGVDPRRVYATGFSDGARMSYELAVNASDIFAAIAPVSGPFEWGRARSDSGYKPAEPVSVVAFSGSRDRIANQISSGLARWHRHLGCAAGEPVWVDKDRTVNRTVAKCADGTDAVDYVVNRMGHAWPAPTDHSGAIDAGVVMWDFFAAHPRE</sequence>
<dbReference type="AlphaFoldDB" id="A0A6F8YFK5"/>
<dbReference type="InterPro" id="IPR029058">
    <property type="entry name" value="AB_hydrolase_fold"/>
</dbReference>
<accession>A0A6F8YFK5</accession>
<proteinExistence type="predicted"/>
<dbReference type="GO" id="GO:0016787">
    <property type="term" value="F:hydrolase activity"/>
    <property type="evidence" value="ECO:0007669"/>
    <property type="project" value="UniProtKB-KW"/>
</dbReference>
<keyword evidence="2" id="KW-0378">Hydrolase</keyword>
<dbReference type="Gene3D" id="3.40.50.1820">
    <property type="entry name" value="alpha/beta hydrolase"/>
    <property type="match status" value="1"/>
</dbReference>
<keyword evidence="5" id="KW-1185">Reference proteome</keyword>
<dbReference type="Proteomes" id="UP000503011">
    <property type="component" value="Chromosome"/>
</dbReference>
<dbReference type="Pfam" id="PF10503">
    <property type="entry name" value="Esterase_PHB"/>
    <property type="match status" value="1"/>
</dbReference>
<dbReference type="GO" id="GO:0005576">
    <property type="term" value="C:extracellular region"/>
    <property type="evidence" value="ECO:0007669"/>
    <property type="project" value="InterPro"/>
</dbReference>
<dbReference type="EMBL" id="AP022871">
    <property type="protein sequence ID" value="BCB84850.1"/>
    <property type="molecule type" value="Genomic_DNA"/>
</dbReference>